<dbReference type="GO" id="GO:0001534">
    <property type="term" value="C:radial spoke"/>
    <property type="evidence" value="ECO:0007669"/>
    <property type="project" value="InterPro"/>
</dbReference>
<comment type="caution">
    <text evidence="6">The sequence shown here is derived from an EMBL/GenBank/DDBJ whole genome shotgun (WGS) entry which is preliminary data.</text>
</comment>
<dbReference type="Proteomes" id="UP000784294">
    <property type="component" value="Unassembled WGS sequence"/>
</dbReference>
<evidence type="ECO:0000256" key="4">
    <source>
        <dbReference type="ARBA" id="ARBA00023212"/>
    </source>
</evidence>
<comment type="subcellular location">
    <subcellularLocation>
        <location evidence="1">Cytoplasm</location>
        <location evidence="1">Cytoskeleton</location>
        <location evidence="1">Cilium axoneme</location>
    </subcellularLocation>
</comment>
<dbReference type="InterPro" id="IPR006802">
    <property type="entry name" value="Radial_spoke"/>
</dbReference>
<dbReference type="EMBL" id="CAAALY010044106">
    <property type="protein sequence ID" value="VEL19966.1"/>
    <property type="molecule type" value="Genomic_DNA"/>
</dbReference>
<dbReference type="AlphaFoldDB" id="A0A448WTR1"/>
<sequence length="131" mass="14619">MTDSKLLISHKDVPKNRWHPPVPIPPEERGHGVNRWDYYVCTKLGPGQTTWVRLPSLRPEHIVKARGIRRLFTGRLNSPVPGGLAGEFPGVEAHLLRAQIARITAASWIAPAGMFEVDEEAELEEGVSRNL</sequence>
<accession>A0A448WTR1</accession>
<evidence type="ECO:0000256" key="2">
    <source>
        <dbReference type="ARBA" id="ARBA00022490"/>
    </source>
</evidence>
<keyword evidence="7" id="KW-1185">Reference proteome</keyword>
<evidence type="ECO:0000313" key="7">
    <source>
        <dbReference type="Proteomes" id="UP000784294"/>
    </source>
</evidence>
<dbReference type="PANTHER" id="PTHR13159:SF0">
    <property type="entry name" value="RADIAL SPOKE HEAD 6 HOMOLOG A"/>
    <property type="match status" value="1"/>
</dbReference>
<keyword evidence="3" id="KW-0969">Cilium</keyword>
<evidence type="ECO:0000256" key="1">
    <source>
        <dbReference type="ARBA" id="ARBA00004430"/>
    </source>
</evidence>
<evidence type="ECO:0000256" key="5">
    <source>
        <dbReference type="ARBA" id="ARBA00023273"/>
    </source>
</evidence>
<name>A0A448WTR1_9PLAT</name>
<dbReference type="PANTHER" id="PTHR13159">
    <property type="entry name" value="RADIAL SPOKEHEAD-RELATED"/>
    <property type="match status" value="1"/>
</dbReference>
<evidence type="ECO:0000256" key="3">
    <source>
        <dbReference type="ARBA" id="ARBA00023069"/>
    </source>
</evidence>
<evidence type="ECO:0000313" key="6">
    <source>
        <dbReference type="EMBL" id="VEL19966.1"/>
    </source>
</evidence>
<keyword evidence="5" id="KW-0966">Cell projection</keyword>
<gene>
    <name evidence="6" type="ORF">PXEA_LOCUS13406</name>
</gene>
<dbReference type="Pfam" id="PF04712">
    <property type="entry name" value="Radial_spoke"/>
    <property type="match status" value="1"/>
</dbReference>
<dbReference type="GO" id="GO:0060294">
    <property type="term" value="P:cilium movement involved in cell motility"/>
    <property type="evidence" value="ECO:0007669"/>
    <property type="project" value="InterPro"/>
</dbReference>
<dbReference type="GO" id="GO:0035082">
    <property type="term" value="P:axoneme assembly"/>
    <property type="evidence" value="ECO:0007669"/>
    <property type="project" value="TreeGrafter"/>
</dbReference>
<keyword evidence="4" id="KW-0206">Cytoskeleton</keyword>
<protein>
    <submittedName>
        <fullName evidence="6">Uncharacterized protein</fullName>
    </submittedName>
</protein>
<keyword evidence="2" id="KW-0963">Cytoplasm</keyword>
<reference evidence="6" key="1">
    <citation type="submission" date="2018-11" db="EMBL/GenBank/DDBJ databases">
        <authorList>
            <consortium name="Pathogen Informatics"/>
        </authorList>
    </citation>
    <scope>NUCLEOTIDE SEQUENCE</scope>
</reference>
<dbReference type="OrthoDB" id="6273417at2759"/>
<organism evidence="6 7">
    <name type="scientific">Protopolystoma xenopodis</name>
    <dbReference type="NCBI Taxonomy" id="117903"/>
    <lineage>
        <taxon>Eukaryota</taxon>
        <taxon>Metazoa</taxon>
        <taxon>Spiralia</taxon>
        <taxon>Lophotrochozoa</taxon>
        <taxon>Platyhelminthes</taxon>
        <taxon>Monogenea</taxon>
        <taxon>Polyopisthocotylea</taxon>
        <taxon>Polystomatidea</taxon>
        <taxon>Polystomatidae</taxon>
        <taxon>Protopolystoma</taxon>
    </lineage>
</organism>
<proteinExistence type="predicted"/>